<dbReference type="SMART" id="SM00914">
    <property type="entry name" value="IDEAL"/>
    <property type="match status" value="1"/>
</dbReference>
<protein>
    <recommendedName>
        <fullName evidence="1">IDEAL domain-containing protein</fullName>
    </recommendedName>
</protein>
<dbReference type="KEGG" id="bld:BLi01446"/>
<dbReference type="EMBL" id="CP000002">
    <property type="protein sequence ID" value="ABP97368.1"/>
    <property type="molecule type" value="Genomic_DNA"/>
</dbReference>
<evidence type="ECO:0000259" key="1">
    <source>
        <dbReference type="SMART" id="SM00914"/>
    </source>
</evidence>
<dbReference type="RefSeq" id="WP_011197854.1">
    <property type="nucleotide sequence ID" value="NC_006270.3"/>
</dbReference>
<name>Q65KR5_BACLD</name>
<sequence length="96" mass="11122">MFRRFAPGDWVAFKKNPQKVCGYVLHSEGSNILVLKMNGFTATWHEVTLTKLSPRNAPKYTQADVRALIDLALDVKDRQWFEELTSELKRIQEVEV</sequence>
<evidence type="ECO:0000313" key="3">
    <source>
        <dbReference type="Proteomes" id="UP000000606"/>
    </source>
</evidence>
<dbReference type="Pfam" id="PF08858">
    <property type="entry name" value="IDEAL"/>
    <property type="match status" value="1"/>
</dbReference>
<dbReference type="InterPro" id="IPR027393">
    <property type="entry name" value="Virus_scaffolding_prot_C"/>
</dbReference>
<dbReference type="GeneID" id="92861967"/>
<dbReference type="AlphaFoldDB" id="Q65KR5"/>
<accession>Q65KR5</accession>
<dbReference type="Proteomes" id="UP000000606">
    <property type="component" value="Chromosome"/>
</dbReference>
<dbReference type="STRING" id="279010.BL07022"/>
<dbReference type="HOGENOM" id="CLU_2285773_0_0_9"/>
<dbReference type="InterPro" id="IPR014957">
    <property type="entry name" value="IDEAL_dom"/>
</dbReference>
<keyword evidence="3" id="KW-1185">Reference proteome</keyword>
<dbReference type="KEGG" id="bli:BL07022"/>
<dbReference type="Gene3D" id="4.10.810.10">
    <property type="entry name" value="Virus Scaffolding Protein, Chain A"/>
    <property type="match status" value="1"/>
</dbReference>
<evidence type="ECO:0000313" key="2">
    <source>
        <dbReference type="EMBL" id="ABP97368.1"/>
    </source>
</evidence>
<gene>
    <name evidence="2" type="ordered locus">BL07022</name>
</gene>
<proteinExistence type="predicted"/>
<reference evidence="2 3" key="1">
    <citation type="journal article" date="2004" name="Genome Biol.">
        <title>Complete genome sequence of the industrial bacterium Bacillus licheniformis and comparisons with closely related Bacillus species.</title>
        <authorList>
            <person name="Rey M.W."/>
            <person name="Ramaiya P."/>
            <person name="Nelson B.A."/>
            <person name="Brody-Karpin S.D."/>
            <person name="Zaretsky E.J."/>
            <person name="Tang M."/>
            <person name="Lopez de Leon A."/>
            <person name="Xiang H."/>
            <person name="Gusti V."/>
            <person name="Clausen I.G."/>
            <person name="Olsen P.B."/>
            <person name="Rasmussen M.D."/>
            <person name="Andersen J.T."/>
            <person name="Jorgensen P.L."/>
            <person name="Larsen T.S."/>
            <person name="Sorokin A."/>
            <person name="Bolotin A."/>
            <person name="Lapidus A."/>
            <person name="Galleron N."/>
            <person name="Ehrlich S.D."/>
            <person name="Berka R.M."/>
        </authorList>
    </citation>
    <scope>NUCLEOTIDE SEQUENCE [LARGE SCALE GENOMIC DNA]</scope>
    <source>
        <strain evidence="3">ATCC 14580 / DSM 13 / JCM 2505 / CCUG 7422 / NBRC 12200 / NCIMB 9375 / NCTC 10341 / NRRL NRS-1264 / Gibson 46</strain>
    </source>
</reference>
<organism evidence="2 3">
    <name type="scientific">Bacillus licheniformis (strain ATCC 14580 / DSM 13 / JCM 2505 / CCUG 7422 / NBRC 12200 / NCIMB 9375 / NCTC 10341 / NRRL NRS-1264 / Gibson 46)</name>
    <dbReference type="NCBI Taxonomy" id="279010"/>
    <lineage>
        <taxon>Bacteria</taxon>
        <taxon>Bacillati</taxon>
        <taxon>Bacillota</taxon>
        <taxon>Bacilli</taxon>
        <taxon>Bacillales</taxon>
        <taxon>Bacillaceae</taxon>
        <taxon>Bacillus</taxon>
    </lineage>
</organism>
<feature type="domain" description="IDEAL" evidence="1">
    <location>
        <begin position="51"/>
        <end position="88"/>
    </location>
</feature>